<dbReference type="Gramene" id="OGLUM02G02860.1">
    <property type="protein sequence ID" value="OGLUM02G02860.1"/>
    <property type="gene ID" value="OGLUM02G02860"/>
</dbReference>
<accession>A0A0D9YM07</accession>
<keyword evidence="1" id="KW-1133">Transmembrane helix</keyword>
<keyword evidence="1" id="KW-0472">Membrane</keyword>
<dbReference type="Proteomes" id="UP000026961">
    <property type="component" value="Chromosome 2"/>
</dbReference>
<keyword evidence="1" id="KW-0812">Transmembrane</keyword>
<protein>
    <submittedName>
        <fullName evidence="2">Uncharacterized protein</fullName>
    </submittedName>
</protein>
<evidence type="ECO:0000313" key="2">
    <source>
        <dbReference type="EnsemblPlants" id="OGLUM02G02860.1"/>
    </source>
</evidence>
<proteinExistence type="predicted"/>
<evidence type="ECO:0000313" key="3">
    <source>
        <dbReference type="Proteomes" id="UP000026961"/>
    </source>
</evidence>
<dbReference type="AlphaFoldDB" id="A0A0D9YM07"/>
<reference evidence="2" key="2">
    <citation type="submission" date="2018-05" db="EMBL/GenBank/DDBJ databases">
        <title>OgluRS3 (Oryza glumaepatula Reference Sequence Version 3).</title>
        <authorList>
            <person name="Zhang J."/>
            <person name="Kudrna D."/>
            <person name="Lee S."/>
            <person name="Talag J."/>
            <person name="Welchert J."/>
            <person name="Wing R.A."/>
        </authorList>
    </citation>
    <scope>NUCLEOTIDE SEQUENCE [LARGE SCALE GENOMIC DNA]</scope>
</reference>
<dbReference type="EnsemblPlants" id="OGLUM02G02860.1">
    <property type="protein sequence ID" value="OGLUM02G02860.1"/>
    <property type="gene ID" value="OGLUM02G02860"/>
</dbReference>
<organism evidence="2">
    <name type="scientific">Oryza glumipatula</name>
    <dbReference type="NCBI Taxonomy" id="40148"/>
    <lineage>
        <taxon>Eukaryota</taxon>
        <taxon>Viridiplantae</taxon>
        <taxon>Streptophyta</taxon>
        <taxon>Embryophyta</taxon>
        <taxon>Tracheophyta</taxon>
        <taxon>Spermatophyta</taxon>
        <taxon>Magnoliopsida</taxon>
        <taxon>Liliopsida</taxon>
        <taxon>Poales</taxon>
        <taxon>Poaceae</taxon>
        <taxon>BOP clade</taxon>
        <taxon>Oryzoideae</taxon>
        <taxon>Oryzeae</taxon>
        <taxon>Oryzinae</taxon>
        <taxon>Oryza</taxon>
    </lineage>
</organism>
<reference evidence="2" key="1">
    <citation type="submission" date="2015-04" db="UniProtKB">
        <authorList>
            <consortium name="EnsemblPlants"/>
        </authorList>
    </citation>
    <scope>IDENTIFICATION</scope>
</reference>
<keyword evidence="3" id="KW-1185">Reference proteome</keyword>
<sequence length="130" mass="14197">MTTWMFRNTDLAIAVLEQAWSAAVDSVAVPVNPAEASRHENCQDPSSKPIEGIELRRRHRGDRALLLQLRPLAVPGVRIVVVIVALSISAAAGPFLALPGHRAEPSLSQSPKGISTRLVHRKRGQKHITY</sequence>
<evidence type="ECO:0000256" key="1">
    <source>
        <dbReference type="SAM" id="Phobius"/>
    </source>
</evidence>
<feature type="transmembrane region" description="Helical" evidence="1">
    <location>
        <begin position="76"/>
        <end position="98"/>
    </location>
</feature>
<name>A0A0D9YM07_9ORYZ</name>